<evidence type="ECO:0000313" key="2">
    <source>
        <dbReference type="EMBL" id="GBP11867.1"/>
    </source>
</evidence>
<dbReference type="OrthoDB" id="7464755at2759"/>
<reference evidence="2 3" key="1">
    <citation type="journal article" date="2019" name="Commun. Biol.">
        <title>The bagworm genome reveals a unique fibroin gene that provides high tensile strength.</title>
        <authorList>
            <person name="Kono N."/>
            <person name="Nakamura H."/>
            <person name="Ohtoshi R."/>
            <person name="Tomita M."/>
            <person name="Numata K."/>
            <person name="Arakawa K."/>
        </authorList>
    </citation>
    <scope>NUCLEOTIDE SEQUENCE [LARGE SCALE GENOMIC DNA]</scope>
</reference>
<proteinExistence type="predicted"/>
<protein>
    <submittedName>
        <fullName evidence="2">Uncharacterized protein</fullName>
    </submittedName>
</protein>
<sequence>MRLRLNRMSTPKSDCIKSKPVSNASSKHYSRVRAAALKTRRTFFFCRQPHKCPIFGTIEDIKENVLPTYQDVMKCYEWNRLQVKIKNVSNKEPAFSEIAEIVTRKVEGVWQKASIPIVSHTRVIQLLKAYHSKCKNIIKSLKRLATEKKTEFLQQSEILFDICSCKCKIISQCNCPREAKVPKEEHDFLIDQRGERKMRIGGIDRNRTKSLQKKFVRKQGSKKICLKSDNNPSKMPEQELILSSSSDSDTSVSHPVKLHKKTEEPLPSTSGTTEHKKCMKSLPVLSQICDRYAVSDRAGAAIASAVLHELSSDIVIDKSKLRRERKTRDTLMKNQAPLNLPALYFDGRKDKTLKIVKKGTKGYVTPLQGTAKAIEISINALLSAKILVLLTSWLLDVMEQ</sequence>
<dbReference type="EMBL" id="BGZK01000048">
    <property type="protein sequence ID" value="GBP11867.1"/>
    <property type="molecule type" value="Genomic_DNA"/>
</dbReference>
<evidence type="ECO:0000313" key="3">
    <source>
        <dbReference type="Proteomes" id="UP000299102"/>
    </source>
</evidence>
<gene>
    <name evidence="2" type="ORF">EVAR_74505_1</name>
</gene>
<keyword evidence="3" id="KW-1185">Reference proteome</keyword>
<evidence type="ECO:0000256" key="1">
    <source>
        <dbReference type="SAM" id="MobiDB-lite"/>
    </source>
</evidence>
<organism evidence="2 3">
    <name type="scientific">Eumeta variegata</name>
    <name type="common">Bagworm moth</name>
    <name type="synonym">Eumeta japonica</name>
    <dbReference type="NCBI Taxonomy" id="151549"/>
    <lineage>
        <taxon>Eukaryota</taxon>
        <taxon>Metazoa</taxon>
        <taxon>Ecdysozoa</taxon>
        <taxon>Arthropoda</taxon>
        <taxon>Hexapoda</taxon>
        <taxon>Insecta</taxon>
        <taxon>Pterygota</taxon>
        <taxon>Neoptera</taxon>
        <taxon>Endopterygota</taxon>
        <taxon>Lepidoptera</taxon>
        <taxon>Glossata</taxon>
        <taxon>Ditrysia</taxon>
        <taxon>Tineoidea</taxon>
        <taxon>Psychidae</taxon>
        <taxon>Oiketicinae</taxon>
        <taxon>Eumeta</taxon>
    </lineage>
</organism>
<accession>A0A4C1TEN2</accession>
<dbReference type="Proteomes" id="UP000299102">
    <property type="component" value="Unassembled WGS sequence"/>
</dbReference>
<feature type="region of interest" description="Disordered" evidence="1">
    <location>
        <begin position="1"/>
        <end position="22"/>
    </location>
</feature>
<feature type="region of interest" description="Disordered" evidence="1">
    <location>
        <begin position="226"/>
        <end position="274"/>
    </location>
</feature>
<name>A0A4C1TEN2_EUMVA</name>
<comment type="caution">
    <text evidence="2">The sequence shown here is derived from an EMBL/GenBank/DDBJ whole genome shotgun (WGS) entry which is preliminary data.</text>
</comment>
<feature type="compositionally biased region" description="Low complexity" evidence="1">
    <location>
        <begin position="243"/>
        <end position="253"/>
    </location>
</feature>
<dbReference type="AlphaFoldDB" id="A0A4C1TEN2"/>